<evidence type="ECO:0008006" key="2">
    <source>
        <dbReference type="Google" id="ProtNLM"/>
    </source>
</evidence>
<organism evidence="1">
    <name type="scientific">marine metagenome</name>
    <dbReference type="NCBI Taxonomy" id="408172"/>
    <lineage>
        <taxon>unclassified sequences</taxon>
        <taxon>metagenomes</taxon>
        <taxon>ecological metagenomes</taxon>
    </lineage>
</organism>
<feature type="non-terminal residue" evidence="1">
    <location>
        <position position="1"/>
    </location>
</feature>
<dbReference type="EMBL" id="UINC01094739">
    <property type="protein sequence ID" value="SVC50234.1"/>
    <property type="molecule type" value="Genomic_DNA"/>
</dbReference>
<dbReference type="Gene3D" id="2.130.10.10">
    <property type="entry name" value="YVTN repeat-like/Quinoprotein amine dehydrogenase"/>
    <property type="match status" value="1"/>
</dbReference>
<dbReference type="SUPFAM" id="SSF82171">
    <property type="entry name" value="DPP6 N-terminal domain-like"/>
    <property type="match status" value="1"/>
</dbReference>
<proteinExistence type="predicted"/>
<reference evidence="1" key="1">
    <citation type="submission" date="2018-05" db="EMBL/GenBank/DDBJ databases">
        <authorList>
            <person name="Lanie J.A."/>
            <person name="Ng W.-L."/>
            <person name="Kazmierczak K.M."/>
            <person name="Andrzejewski T.M."/>
            <person name="Davidsen T.M."/>
            <person name="Wayne K.J."/>
            <person name="Tettelin H."/>
            <person name="Glass J.I."/>
            <person name="Rusch D."/>
            <person name="Podicherti R."/>
            <person name="Tsui H.-C.T."/>
            <person name="Winkler M.E."/>
        </authorList>
    </citation>
    <scope>NUCLEOTIDE SEQUENCE</scope>
</reference>
<accession>A0A382MMP4</accession>
<dbReference type="InterPro" id="IPR015943">
    <property type="entry name" value="WD40/YVTN_repeat-like_dom_sf"/>
</dbReference>
<evidence type="ECO:0000313" key="1">
    <source>
        <dbReference type="EMBL" id="SVC50234.1"/>
    </source>
</evidence>
<name>A0A382MMP4_9ZZZZ</name>
<protein>
    <recommendedName>
        <fullName evidence="2">Dipeptidylpeptidase IV N-terminal domain-containing protein</fullName>
    </recommendedName>
</protein>
<dbReference type="AlphaFoldDB" id="A0A382MMP4"/>
<sequence>NDWNGNRLVSRAVTLASRESRTIQGAISAVSTTTPYAIGLNFARMSVCRQVVGYANNIDSASWETVPMDDGLFLIDLRNGSAEMVLSIAKVLRHSNLNPVDCGMTWFNHIMFNPAGNRIFFFCRTRDSGKGFRTSLWTVNPDGSDLQCQIPFGYKISHFAWRDDKRMLMSTNILGQMQFVEFTDSKEDFQPIGVGKLPADGHACFSPDGSWLVCDTYPREPERMAGLMLYNPESDQKVEIGQVYAAPEFTGEIRCDLHPRWSPDGKCVTIDSVNNGDRQIYLADLSGII</sequence>
<gene>
    <name evidence="1" type="ORF">METZ01_LOCUS303088</name>
</gene>